<dbReference type="Proteomes" id="UP000293874">
    <property type="component" value="Unassembled WGS sequence"/>
</dbReference>
<keyword evidence="2" id="KW-0805">Transcription regulation</keyword>
<evidence type="ECO:0000313" key="8">
    <source>
        <dbReference type="EMBL" id="RZS75675.1"/>
    </source>
</evidence>
<gene>
    <name evidence="8" type="ORF">EV199_1547</name>
</gene>
<evidence type="ECO:0000259" key="7">
    <source>
        <dbReference type="Pfam" id="PF08281"/>
    </source>
</evidence>
<dbReference type="OrthoDB" id="659361at2"/>
<evidence type="ECO:0000256" key="4">
    <source>
        <dbReference type="ARBA" id="ARBA00023163"/>
    </source>
</evidence>
<dbReference type="PANTHER" id="PTHR43133">
    <property type="entry name" value="RNA POLYMERASE ECF-TYPE SIGMA FACTO"/>
    <property type="match status" value="1"/>
</dbReference>
<reference evidence="8 9" key="1">
    <citation type="submission" date="2019-02" db="EMBL/GenBank/DDBJ databases">
        <title>Genomic Encyclopedia of Type Strains, Phase IV (KMG-IV): sequencing the most valuable type-strain genomes for metagenomic binning, comparative biology and taxonomic classification.</title>
        <authorList>
            <person name="Goeker M."/>
        </authorList>
    </citation>
    <scope>NUCLEOTIDE SEQUENCE [LARGE SCALE GENOMIC DNA]</scope>
    <source>
        <strain evidence="8 9">DSM 18116</strain>
    </source>
</reference>
<evidence type="ECO:0000256" key="1">
    <source>
        <dbReference type="ARBA" id="ARBA00010641"/>
    </source>
</evidence>
<dbReference type="Pfam" id="PF08281">
    <property type="entry name" value="Sigma70_r4_2"/>
    <property type="match status" value="1"/>
</dbReference>
<dbReference type="NCBIfam" id="TIGR02937">
    <property type="entry name" value="sigma70-ECF"/>
    <property type="match status" value="1"/>
</dbReference>
<feature type="domain" description="RNA polymerase sigma-70 region 2" evidence="6">
    <location>
        <begin position="15"/>
        <end position="81"/>
    </location>
</feature>
<dbReference type="InterPro" id="IPR013325">
    <property type="entry name" value="RNA_pol_sigma_r2"/>
</dbReference>
<accession>A0A4Q7N3W9</accession>
<dbReference type="InterPro" id="IPR014284">
    <property type="entry name" value="RNA_pol_sigma-70_dom"/>
</dbReference>
<name>A0A4Q7N3W9_9BACT</name>
<evidence type="ECO:0000256" key="5">
    <source>
        <dbReference type="SAM" id="Phobius"/>
    </source>
</evidence>
<organism evidence="8 9">
    <name type="scientific">Pseudobacter ginsenosidimutans</name>
    <dbReference type="NCBI Taxonomy" id="661488"/>
    <lineage>
        <taxon>Bacteria</taxon>
        <taxon>Pseudomonadati</taxon>
        <taxon>Bacteroidota</taxon>
        <taxon>Chitinophagia</taxon>
        <taxon>Chitinophagales</taxon>
        <taxon>Chitinophagaceae</taxon>
        <taxon>Pseudobacter</taxon>
    </lineage>
</organism>
<dbReference type="InterPro" id="IPR014327">
    <property type="entry name" value="RNA_pol_sigma70_bacteroid"/>
</dbReference>
<dbReference type="InterPro" id="IPR013249">
    <property type="entry name" value="RNA_pol_sigma70_r4_t2"/>
</dbReference>
<comment type="caution">
    <text evidence="8">The sequence shown here is derived from an EMBL/GenBank/DDBJ whole genome shotgun (WGS) entry which is preliminary data.</text>
</comment>
<dbReference type="SUPFAM" id="SSF88946">
    <property type="entry name" value="Sigma2 domain of RNA polymerase sigma factors"/>
    <property type="match status" value="1"/>
</dbReference>
<dbReference type="InterPro" id="IPR013324">
    <property type="entry name" value="RNA_pol_sigma_r3/r4-like"/>
</dbReference>
<dbReference type="InterPro" id="IPR007627">
    <property type="entry name" value="RNA_pol_sigma70_r2"/>
</dbReference>
<keyword evidence="4" id="KW-0804">Transcription</keyword>
<dbReference type="InterPro" id="IPR039425">
    <property type="entry name" value="RNA_pol_sigma-70-like"/>
</dbReference>
<feature type="transmembrane region" description="Helical" evidence="5">
    <location>
        <begin position="172"/>
        <end position="194"/>
    </location>
</feature>
<protein>
    <submittedName>
        <fullName evidence="8">RNA polymerase sigma-70 factor (ECF subfamily)</fullName>
    </submittedName>
</protein>
<keyword evidence="5" id="KW-0812">Transmembrane</keyword>
<evidence type="ECO:0000313" key="9">
    <source>
        <dbReference type="Proteomes" id="UP000293874"/>
    </source>
</evidence>
<keyword evidence="3" id="KW-0731">Sigma factor</keyword>
<keyword evidence="5" id="KW-0472">Membrane</keyword>
<evidence type="ECO:0000259" key="6">
    <source>
        <dbReference type="Pfam" id="PF04542"/>
    </source>
</evidence>
<evidence type="ECO:0000256" key="2">
    <source>
        <dbReference type="ARBA" id="ARBA00023015"/>
    </source>
</evidence>
<sequence>MSTNSPLYHQFQQEFSHHYEPLCQYAFSFVKEIHAAEDIVQDIFVHVWEKKQSLVGNEGMRYYLFTAVRNNCLTWLQRNKRSVVTTLTGQEGLQTAPEEYRKEKTETDFHTLMQSALDKLPPKCREVFVLSRMSKLTYQEIADTQGISVKTVENQMGKALRILRNFIRERQAYLTVLLFSIFYSLIMIGVYARFML</sequence>
<feature type="domain" description="RNA polymerase sigma factor 70 region 4 type 2" evidence="7">
    <location>
        <begin position="113"/>
        <end position="161"/>
    </location>
</feature>
<dbReference type="GO" id="GO:0016987">
    <property type="term" value="F:sigma factor activity"/>
    <property type="evidence" value="ECO:0007669"/>
    <property type="project" value="UniProtKB-KW"/>
</dbReference>
<dbReference type="EMBL" id="SGXA01000001">
    <property type="protein sequence ID" value="RZS75675.1"/>
    <property type="molecule type" value="Genomic_DNA"/>
</dbReference>
<evidence type="ECO:0000256" key="3">
    <source>
        <dbReference type="ARBA" id="ARBA00023082"/>
    </source>
</evidence>
<dbReference type="NCBIfam" id="TIGR02985">
    <property type="entry name" value="Sig70_bacteroi1"/>
    <property type="match status" value="1"/>
</dbReference>
<dbReference type="Gene3D" id="1.10.1740.10">
    <property type="match status" value="1"/>
</dbReference>
<dbReference type="SUPFAM" id="SSF88659">
    <property type="entry name" value="Sigma3 and sigma4 domains of RNA polymerase sigma factors"/>
    <property type="match status" value="1"/>
</dbReference>
<dbReference type="Gene3D" id="1.10.10.10">
    <property type="entry name" value="Winged helix-like DNA-binding domain superfamily/Winged helix DNA-binding domain"/>
    <property type="match status" value="1"/>
</dbReference>
<proteinExistence type="inferred from homology"/>
<dbReference type="GO" id="GO:0006352">
    <property type="term" value="P:DNA-templated transcription initiation"/>
    <property type="evidence" value="ECO:0007669"/>
    <property type="project" value="InterPro"/>
</dbReference>
<comment type="similarity">
    <text evidence="1">Belongs to the sigma-70 factor family. ECF subfamily.</text>
</comment>
<dbReference type="AlphaFoldDB" id="A0A4Q7N3W9"/>
<dbReference type="PANTHER" id="PTHR43133:SF46">
    <property type="entry name" value="RNA POLYMERASE SIGMA-70 FACTOR ECF SUBFAMILY"/>
    <property type="match status" value="1"/>
</dbReference>
<dbReference type="Pfam" id="PF04542">
    <property type="entry name" value="Sigma70_r2"/>
    <property type="match status" value="1"/>
</dbReference>
<keyword evidence="9" id="KW-1185">Reference proteome</keyword>
<dbReference type="InterPro" id="IPR036388">
    <property type="entry name" value="WH-like_DNA-bd_sf"/>
</dbReference>
<dbReference type="GO" id="GO:0003677">
    <property type="term" value="F:DNA binding"/>
    <property type="evidence" value="ECO:0007669"/>
    <property type="project" value="InterPro"/>
</dbReference>
<dbReference type="CDD" id="cd06171">
    <property type="entry name" value="Sigma70_r4"/>
    <property type="match status" value="1"/>
</dbReference>
<dbReference type="RefSeq" id="WP_130540023.1">
    <property type="nucleotide sequence ID" value="NZ_CP042431.1"/>
</dbReference>
<keyword evidence="5" id="KW-1133">Transmembrane helix</keyword>